<feature type="transmembrane region" description="Helical" evidence="1">
    <location>
        <begin position="56"/>
        <end position="77"/>
    </location>
</feature>
<organism evidence="2 3">
    <name type="scientific">Lachnospira eligens</name>
    <dbReference type="NCBI Taxonomy" id="39485"/>
    <lineage>
        <taxon>Bacteria</taxon>
        <taxon>Bacillati</taxon>
        <taxon>Bacillota</taxon>
        <taxon>Clostridia</taxon>
        <taxon>Lachnospirales</taxon>
        <taxon>Lachnospiraceae</taxon>
        <taxon>Lachnospira</taxon>
    </lineage>
</organism>
<sequence length="116" mass="12202">MKTQKIKLNETQKKAVQFLILAALVSVIIFVPQLRVLADDGAQDGAAIVTGAFSNLIAIVTALISSIGAIILLWAFFEVGVSMQSQEGTMQAMGFKRVGGGLVMTLAPQLVNAIIG</sequence>
<dbReference type="EMBL" id="CZBV01000002">
    <property type="protein sequence ID" value="CUQ82367.1"/>
    <property type="molecule type" value="Genomic_DNA"/>
</dbReference>
<protein>
    <submittedName>
        <fullName evidence="2">Uncharacterized protein</fullName>
    </submittedName>
</protein>
<dbReference type="RefSeq" id="WP_055286381.1">
    <property type="nucleotide sequence ID" value="NZ_CABIXW010000002.1"/>
</dbReference>
<accession>A0A174Z923</accession>
<dbReference type="AlphaFoldDB" id="A0A174Z923"/>
<keyword evidence="1" id="KW-1133">Transmembrane helix</keyword>
<keyword evidence="1" id="KW-0812">Transmembrane</keyword>
<reference evidence="2 3" key="1">
    <citation type="submission" date="2015-09" db="EMBL/GenBank/DDBJ databases">
        <authorList>
            <consortium name="Pathogen Informatics"/>
        </authorList>
    </citation>
    <scope>NUCLEOTIDE SEQUENCE [LARGE SCALE GENOMIC DNA]</scope>
    <source>
        <strain evidence="2 3">2789STDY5834878</strain>
    </source>
</reference>
<evidence type="ECO:0000313" key="3">
    <source>
        <dbReference type="Proteomes" id="UP000095780"/>
    </source>
</evidence>
<evidence type="ECO:0000313" key="2">
    <source>
        <dbReference type="EMBL" id="CUQ82367.1"/>
    </source>
</evidence>
<gene>
    <name evidence="2" type="ORF">ERS852492_00981</name>
</gene>
<feature type="transmembrane region" description="Helical" evidence="1">
    <location>
        <begin position="15"/>
        <end position="36"/>
    </location>
</feature>
<dbReference type="Proteomes" id="UP000095780">
    <property type="component" value="Unassembled WGS sequence"/>
</dbReference>
<feature type="transmembrane region" description="Helical" evidence="1">
    <location>
        <begin position="98"/>
        <end position="115"/>
    </location>
</feature>
<keyword evidence="1" id="KW-0472">Membrane</keyword>
<name>A0A174Z923_9FIRM</name>
<evidence type="ECO:0000256" key="1">
    <source>
        <dbReference type="SAM" id="Phobius"/>
    </source>
</evidence>
<proteinExistence type="predicted"/>